<organism evidence="2 3">
    <name type="scientific">Skermanella aerolata</name>
    <dbReference type="NCBI Taxonomy" id="393310"/>
    <lineage>
        <taxon>Bacteria</taxon>
        <taxon>Pseudomonadati</taxon>
        <taxon>Pseudomonadota</taxon>
        <taxon>Alphaproteobacteria</taxon>
        <taxon>Rhodospirillales</taxon>
        <taxon>Azospirillaceae</taxon>
        <taxon>Skermanella</taxon>
    </lineage>
</organism>
<evidence type="ECO:0000313" key="3">
    <source>
        <dbReference type="Proteomes" id="UP000321523"/>
    </source>
</evidence>
<dbReference type="OrthoDB" id="8241374at2"/>
<evidence type="ECO:0000313" key="2">
    <source>
        <dbReference type="EMBL" id="GEO40061.1"/>
    </source>
</evidence>
<dbReference type="EMBL" id="BJYZ01000019">
    <property type="protein sequence ID" value="GEO40061.1"/>
    <property type="molecule type" value="Genomic_DNA"/>
</dbReference>
<sequence length="153" mass="15173">MIRYGVIAALACSIMAAPMITAIGASPVVAQENKPLPDATVDFTGGSAAVGVGYTWGSGTLHFKGKDYPFSASGLTLADIGGGSNVVRADVYKLSNVDDFAGNYSAASSGAALVGGGGIGYLENSKGVIVKVTSSTKGARLNLGVGGVEVALK</sequence>
<gene>
    <name evidence="2" type="ORF">SAE02_42090</name>
</gene>
<feature type="chain" id="PRO_5021927922" description="DUF1134 domain-containing protein" evidence="1">
    <location>
        <begin position="31"/>
        <end position="153"/>
    </location>
</feature>
<dbReference type="RefSeq" id="WP_052831928.1">
    <property type="nucleotide sequence ID" value="NZ_BJYZ01000019.1"/>
</dbReference>
<dbReference type="Pfam" id="PF06577">
    <property type="entry name" value="EipA"/>
    <property type="match status" value="1"/>
</dbReference>
<dbReference type="AlphaFoldDB" id="A0A512DUB5"/>
<keyword evidence="1" id="KW-0732">Signal</keyword>
<keyword evidence="3" id="KW-1185">Reference proteome</keyword>
<accession>A0A512DUB5</accession>
<proteinExistence type="predicted"/>
<dbReference type="InterPro" id="IPR008325">
    <property type="entry name" value="EipA-like"/>
</dbReference>
<name>A0A512DUB5_9PROT</name>
<evidence type="ECO:0008006" key="4">
    <source>
        <dbReference type="Google" id="ProtNLM"/>
    </source>
</evidence>
<comment type="caution">
    <text evidence="2">The sequence shown here is derived from an EMBL/GenBank/DDBJ whole genome shotgun (WGS) entry which is preliminary data.</text>
</comment>
<reference evidence="2 3" key="1">
    <citation type="submission" date="2019-07" db="EMBL/GenBank/DDBJ databases">
        <title>Whole genome shotgun sequence of Skermanella aerolata NBRC 106429.</title>
        <authorList>
            <person name="Hosoyama A."/>
            <person name="Uohara A."/>
            <person name="Ohji S."/>
            <person name="Ichikawa N."/>
        </authorList>
    </citation>
    <scope>NUCLEOTIDE SEQUENCE [LARGE SCALE GENOMIC DNA]</scope>
    <source>
        <strain evidence="2 3">NBRC 106429</strain>
    </source>
</reference>
<dbReference type="Proteomes" id="UP000321523">
    <property type="component" value="Unassembled WGS sequence"/>
</dbReference>
<evidence type="ECO:0000256" key="1">
    <source>
        <dbReference type="SAM" id="SignalP"/>
    </source>
</evidence>
<protein>
    <recommendedName>
        <fullName evidence="4">DUF1134 domain-containing protein</fullName>
    </recommendedName>
</protein>
<feature type="signal peptide" evidence="1">
    <location>
        <begin position="1"/>
        <end position="30"/>
    </location>
</feature>